<dbReference type="Pfam" id="PF00078">
    <property type="entry name" value="RVT_1"/>
    <property type="match status" value="1"/>
</dbReference>
<dbReference type="InterPro" id="IPR043128">
    <property type="entry name" value="Rev_trsase/Diguanyl_cyclase"/>
</dbReference>
<dbReference type="Gene3D" id="1.10.340.70">
    <property type="match status" value="1"/>
</dbReference>
<feature type="compositionally biased region" description="Basic and acidic residues" evidence="1">
    <location>
        <begin position="142"/>
        <end position="161"/>
    </location>
</feature>
<feature type="domain" description="Reverse transcriptase" evidence="2">
    <location>
        <begin position="294"/>
        <end position="365"/>
    </location>
</feature>
<feature type="region of interest" description="Disordered" evidence="1">
    <location>
        <begin position="43"/>
        <end position="62"/>
    </location>
</feature>
<evidence type="ECO:0000313" key="4">
    <source>
        <dbReference type="EMBL" id="GEU29912.1"/>
    </source>
</evidence>
<dbReference type="GO" id="GO:0003964">
    <property type="term" value="F:RNA-directed DNA polymerase activity"/>
    <property type="evidence" value="ECO:0007669"/>
    <property type="project" value="UniProtKB-KW"/>
</dbReference>
<comment type="caution">
    <text evidence="4">The sequence shown here is derived from an EMBL/GenBank/DDBJ whole genome shotgun (WGS) entry which is preliminary data.</text>
</comment>
<dbReference type="SUPFAM" id="SSF56672">
    <property type="entry name" value="DNA/RNA polymerases"/>
    <property type="match status" value="1"/>
</dbReference>
<dbReference type="PANTHER" id="PTHR24559">
    <property type="entry name" value="TRANSPOSON TY3-I GAG-POL POLYPROTEIN"/>
    <property type="match status" value="1"/>
</dbReference>
<keyword evidence="4" id="KW-0808">Transferase</keyword>
<accession>A0A699GKW2</accession>
<evidence type="ECO:0000256" key="1">
    <source>
        <dbReference type="SAM" id="MobiDB-lite"/>
    </source>
</evidence>
<name>A0A699GKW2_TANCI</name>
<evidence type="ECO:0000259" key="2">
    <source>
        <dbReference type="Pfam" id="PF00078"/>
    </source>
</evidence>
<dbReference type="Pfam" id="PF17921">
    <property type="entry name" value="Integrase_H2C2"/>
    <property type="match status" value="1"/>
</dbReference>
<dbReference type="InterPro" id="IPR041588">
    <property type="entry name" value="Integrase_H2C2"/>
</dbReference>
<dbReference type="InterPro" id="IPR043502">
    <property type="entry name" value="DNA/RNA_pol_sf"/>
</dbReference>
<gene>
    <name evidence="4" type="ORF">Tci_001890</name>
</gene>
<reference evidence="4" key="1">
    <citation type="journal article" date="2019" name="Sci. Rep.">
        <title>Draft genome of Tanacetum cinerariifolium, the natural source of mosquito coil.</title>
        <authorList>
            <person name="Yamashiro T."/>
            <person name="Shiraishi A."/>
            <person name="Satake H."/>
            <person name="Nakayama K."/>
        </authorList>
    </citation>
    <scope>NUCLEOTIDE SEQUENCE</scope>
</reference>
<keyword evidence="4" id="KW-0695">RNA-directed DNA polymerase</keyword>
<dbReference type="Gene3D" id="3.10.10.10">
    <property type="entry name" value="HIV Type 1 Reverse Transcriptase, subunit A, domain 1"/>
    <property type="match status" value="1"/>
</dbReference>
<dbReference type="Gene3D" id="3.30.70.270">
    <property type="match status" value="1"/>
</dbReference>
<dbReference type="EMBL" id="BKCJ010000111">
    <property type="protein sequence ID" value="GEU29912.1"/>
    <property type="molecule type" value="Genomic_DNA"/>
</dbReference>
<sequence length="791" mass="91641">MRQLFWRSLVQESPLTDYLDWWMKVEALIDRLVAAALAERNVDRSKNGDNNNDSGTGERRQVATQRECTYTNFLKCQSMSFLGTEGVVGLTQWAIGQDIAYAMSWAALKRMITYKYYPRGVDTDEAIEFATEMMDKNMLTHAERQAEHKRKFDDTSRDNQHQHQPFKRNNVPRAYTDGPGDKKPYGGTKPLCFKCNYHHDGPCVPKCTNWKSSWKWNAVPRAYVVGTFKTNPNSIVVTGMFLLNTRYASILFDTGANRSFISTTFSSLIDIIPTILDHGYDVDSSPWGAPVLFVKKKDRSFQMCIDYQELNKLTVKNHYPLPRIDDLFNQLQGSSVYSKIDLRSGYHQLSVREEDILKTAFRTQYKHYKELNMRQRHWLELLSDYDCKIRYYPGKANVVADVLSRKERIKPLQVQALVMTIGLDLPRQILKAQTDGIKPKNHKSKDVGGMLIETQRIQKTQEGEVRTACGRNTYSVYPGFDKMYQEMELLYWWPNMKADIATYVSKYLTCLRVKAEHQNRLENNSMDKLARLYLKEVVTRHGIVVSIIYDRDPRYTDDTLQILGLHEEQRISRFVHGQKTRSLVELLSANLPTTYKGLMKKTYTWIEAREVATSRALNDHREGSDRIAMQRMGIVVSTIHEAIKFHTPRGIGTLFLTYESNKIEERQKKLKEASDEDTKGILSCVDAEKRITVNKIYLEQAIVIVKQLPTSFKKRLHDLLKANADVFVWTYTDITGIPRTIMVGGKPFNMKHMLNGFKHIETVKQKRRILSQERNKVIHKEVKELMKATIL</sequence>
<dbReference type="InterPro" id="IPR000477">
    <property type="entry name" value="RT_dom"/>
</dbReference>
<evidence type="ECO:0000259" key="3">
    <source>
        <dbReference type="Pfam" id="PF17921"/>
    </source>
</evidence>
<organism evidence="4">
    <name type="scientific">Tanacetum cinerariifolium</name>
    <name type="common">Dalmatian daisy</name>
    <name type="synonym">Chrysanthemum cinerariifolium</name>
    <dbReference type="NCBI Taxonomy" id="118510"/>
    <lineage>
        <taxon>Eukaryota</taxon>
        <taxon>Viridiplantae</taxon>
        <taxon>Streptophyta</taxon>
        <taxon>Embryophyta</taxon>
        <taxon>Tracheophyta</taxon>
        <taxon>Spermatophyta</taxon>
        <taxon>Magnoliopsida</taxon>
        <taxon>eudicotyledons</taxon>
        <taxon>Gunneridae</taxon>
        <taxon>Pentapetalae</taxon>
        <taxon>asterids</taxon>
        <taxon>campanulids</taxon>
        <taxon>Asterales</taxon>
        <taxon>Asteraceae</taxon>
        <taxon>Asteroideae</taxon>
        <taxon>Anthemideae</taxon>
        <taxon>Anthemidinae</taxon>
        <taxon>Tanacetum</taxon>
    </lineage>
</organism>
<dbReference type="InterPro" id="IPR053134">
    <property type="entry name" value="RNA-dir_DNA_polymerase"/>
</dbReference>
<feature type="region of interest" description="Disordered" evidence="1">
    <location>
        <begin position="142"/>
        <end position="180"/>
    </location>
</feature>
<keyword evidence="4" id="KW-0548">Nucleotidyltransferase</keyword>
<dbReference type="PANTHER" id="PTHR24559:SF427">
    <property type="entry name" value="RNA-DIRECTED DNA POLYMERASE"/>
    <property type="match status" value="1"/>
</dbReference>
<dbReference type="CDD" id="cd01647">
    <property type="entry name" value="RT_LTR"/>
    <property type="match status" value="1"/>
</dbReference>
<protein>
    <submittedName>
        <fullName evidence="4">Putative reverse transcriptase domain-containing protein</fullName>
    </submittedName>
</protein>
<dbReference type="Pfam" id="PF08284">
    <property type="entry name" value="RVP_2"/>
    <property type="match status" value="1"/>
</dbReference>
<dbReference type="AlphaFoldDB" id="A0A699GKW2"/>
<proteinExistence type="predicted"/>
<feature type="domain" description="Integrase zinc-binding" evidence="3">
    <location>
        <begin position="476"/>
        <end position="515"/>
    </location>
</feature>